<dbReference type="InterPro" id="IPR042257">
    <property type="entry name" value="DGOK_C"/>
</dbReference>
<dbReference type="Gene3D" id="3.30.420.310">
    <property type="entry name" value="2-keto-3-deoxy-galactonokinase, C-terminal domain"/>
    <property type="match status" value="1"/>
</dbReference>
<gene>
    <name evidence="1" type="ORF">AE0388_0484</name>
</gene>
<keyword evidence="1" id="KW-0418">Kinase</keyword>
<dbReference type="GO" id="GO:0008671">
    <property type="term" value="F:2-dehydro-3-deoxygalactonokinase activity"/>
    <property type="evidence" value="ECO:0007669"/>
    <property type="project" value="UniProtKB-EC"/>
</dbReference>
<evidence type="ECO:0000313" key="2">
    <source>
        <dbReference type="Proteomes" id="UP000031488"/>
    </source>
</evidence>
<dbReference type="PATRIC" id="fig|1703.6.peg.372"/>
<proteinExistence type="predicted"/>
<dbReference type="Gene3D" id="3.30.420.300">
    <property type="entry name" value="2-keto-3-deoxy-galactonokinase, substrate binding domain"/>
    <property type="match status" value="1"/>
</dbReference>
<dbReference type="AlphaFoldDB" id="A0A0B9AEL7"/>
<reference evidence="1 2" key="1">
    <citation type="submission" date="2014-11" db="EMBL/GenBank/DDBJ databases">
        <title>Draft Genome Sequence of Brevibacterium linens AE038-8.</title>
        <authorList>
            <person name="Maizel D."/>
            <person name="Utturkar S.M."/>
            <person name="Brown S.D."/>
            <person name="Ferrero M."/>
            <person name="Rosen B.P."/>
        </authorList>
    </citation>
    <scope>NUCLEOTIDE SEQUENCE [LARGE SCALE GENOMIC DNA]</scope>
    <source>
        <strain evidence="1 2">AE038-8</strain>
    </source>
</reference>
<keyword evidence="1" id="KW-0808">Transferase</keyword>
<keyword evidence="2" id="KW-1185">Reference proteome</keyword>
<dbReference type="EC" id="2.7.1.58" evidence="1"/>
<dbReference type="InterPro" id="IPR042258">
    <property type="entry name" value="DGOK_N"/>
</dbReference>
<protein>
    <submittedName>
        <fullName evidence="1">2-dehydro-3-deoxygalactonokinase</fullName>
        <ecNumber evidence="1">2.7.1.58</ecNumber>
    </submittedName>
</protein>
<dbReference type="Proteomes" id="UP000031488">
    <property type="component" value="Unassembled WGS sequence"/>
</dbReference>
<evidence type="ECO:0000313" key="1">
    <source>
        <dbReference type="EMBL" id="KHS54023.1"/>
    </source>
</evidence>
<dbReference type="InterPro" id="IPR007729">
    <property type="entry name" value="DGOK"/>
</dbReference>
<dbReference type="CDD" id="cd24012">
    <property type="entry name" value="ASKHA_NBD_KDGal-kinase"/>
    <property type="match status" value="1"/>
</dbReference>
<accession>A0A0B9AEL7</accession>
<organism evidence="1 2">
    <name type="scientific">Brevibacterium linens</name>
    <dbReference type="NCBI Taxonomy" id="1703"/>
    <lineage>
        <taxon>Bacteria</taxon>
        <taxon>Bacillati</taxon>
        <taxon>Actinomycetota</taxon>
        <taxon>Actinomycetes</taxon>
        <taxon>Micrococcales</taxon>
        <taxon>Brevibacteriaceae</taxon>
        <taxon>Brevibacterium</taxon>
    </lineage>
</organism>
<dbReference type="GO" id="GO:0034194">
    <property type="term" value="P:D-galactonate catabolic process"/>
    <property type="evidence" value="ECO:0007669"/>
    <property type="project" value="InterPro"/>
</dbReference>
<sequence>MNSMFIVISMAQLAPPEAPQMIGLDWGTSSLRAFLIGNGGEILAERNGPDGIMAVGADSTDPRGDFSRIAQSSIGDWLAEFGQLPVLASGMIGSTQGIAEAGYLELPTDLGDLGKHLTTVELDTVDLHIVPGLQKTASETDAPDVIRGEETQLLGLLTPELTEQRTVVLPGTHTKWVTCEGTRVTDFSTSMSGEIFGLLSTSSILARLAEPTDDFHHEAFDWGVQVGSDDPAALTSSLFSARTWALDGRLLADEVNDYLSGMLIGSEVASQLTSNTESTAPVIICGSTSLTQRYSRALNRLGRETVVADPRAAATGLFRIAEHSGLVPIKENAHA</sequence>
<dbReference type="EMBL" id="JTJZ01000012">
    <property type="protein sequence ID" value="KHS54023.1"/>
    <property type="molecule type" value="Genomic_DNA"/>
</dbReference>
<dbReference type="Pfam" id="PF05035">
    <property type="entry name" value="DGOK"/>
    <property type="match status" value="1"/>
</dbReference>
<comment type="caution">
    <text evidence="1">The sequence shown here is derived from an EMBL/GenBank/DDBJ whole genome shotgun (WGS) entry which is preliminary data.</text>
</comment>
<name>A0A0B9AEL7_BRELN</name>